<sequence length="91" mass="10283">MPQINKKICNLLDRGVENGVPIVLAPFPICECRGVVGENSNNGILQHFHKVLEPQANRPRLSMRQAVALQASSADEARTNQSSRYWRMWKP</sequence>
<dbReference type="AlphaFoldDB" id="A0A5B7G1C2"/>
<keyword evidence="2" id="KW-1185">Reference proteome</keyword>
<comment type="caution">
    <text evidence="1">The sequence shown here is derived from an EMBL/GenBank/DDBJ whole genome shotgun (WGS) entry which is preliminary data.</text>
</comment>
<reference evidence="1 2" key="1">
    <citation type="submission" date="2019-05" db="EMBL/GenBank/DDBJ databases">
        <title>Another draft genome of Portunus trituberculatus and its Hox gene families provides insights of decapod evolution.</title>
        <authorList>
            <person name="Jeong J.-H."/>
            <person name="Song I."/>
            <person name="Kim S."/>
            <person name="Choi T."/>
            <person name="Kim D."/>
            <person name="Ryu S."/>
            <person name="Kim W."/>
        </authorList>
    </citation>
    <scope>NUCLEOTIDE SEQUENCE [LARGE SCALE GENOMIC DNA]</scope>
    <source>
        <tissue evidence="1">Muscle</tissue>
    </source>
</reference>
<organism evidence="1 2">
    <name type="scientific">Portunus trituberculatus</name>
    <name type="common">Swimming crab</name>
    <name type="synonym">Neptunus trituberculatus</name>
    <dbReference type="NCBI Taxonomy" id="210409"/>
    <lineage>
        <taxon>Eukaryota</taxon>
        <taxon>Metazoa</taxon>
        <taxon>Ecdysozoa</taxon>
        <taxon>Arthropoda</taxon>
        <taxon>Crustacea</taxon>
        <taxon>Multicrustacea</taxon>
        <taxon>Malacostraca</taxon>
        <taxon>Eumalacostraca</taxon>
        <taxon>Eucarida</taxon>
        <taxon>Decapoda</taxon>
        <taxon>Pleocyemata</taxon>
        <taxon>Brachyura</taxon>
        <taxon>Eubrachyura</taxon>
        <taxon>Portunoidea</taxon>
        <taxon>Portunidae</taxon>
        <taxon>Portuninae</taxon>
        <taxon>Portunus</taxon>
    </lineage>
</organism>
<name>A0A5B7G1C2_PORTR</name>
<evidence type="ECO:0000313" key="1">
    <source>
        <dbReference type="EMBL" id="MPC50918.1"/>
    </source>
</evidence>
<dbReference type="EMBL" id="VSRR010009809">
    <property type="protein sequence ID" value="MPC50918.1"/>
    <property type="molecule type" value="Genomic_DNA"/>
</dbReference>
<gene>
    <name evidence="1" type="ORF">E2C01_044751</name>
</gene>
<evidence type="ECO:0000313" key="2">
    <source>
        <dbReference type="Proteomes" id="UP000324222"/>
    </source>
</evidence>
<dbReference type="Proteomes" id="UP000324222">
    <property type="component" value="Unassembled WGS sequence"/>
</dbReference>
<accession>A0A5B7G1C2</accession>
<proteinExistence type="predicted"/>
<protein>
    <submittedName>
        <fullName evidence="1">Uncharacterized protein</fullName>
    </submittedName>
</protein>